<dbReference type="Proteomes" id="UP000008064">
    <property type="component" value="Unassembled WGS sequence"/>
</dbReference>
<sequence length="142" mass="15786">MDSSLRIVPAAASKSASISGTAGSLGLHDTLRYGPRSIAAETRSNTALKNRLERWEETQDNMKLNVQRNLYGLHAPVRLLMERKIVTSNAYTPIMPQSNLHLDILMGRDESIEPVDFFGGMDNGPPLDIHSEMEKRLRLAAK</sequence>
<keyword evidence="3" id="KW-0175">Coiled coil</keyword>
<evidence type="ECO:0000256" key="3">
    <source>
        <dbReference type="SAM" id="Coils"/>
    </source>
</evidence>
<organism>
    <name type="scientific">Serpula lacrymans var. lacrymans (strain S7.9)</name>
    <name type="common">Dry rot fungus</name>
    <dbReference type="NCBI Taxonomy" id="578457"/>
    <lineage>
        <taxon>Eukaryota</taxon>
        <taxon>Fungi</taxon>
        <taxon>Dikarya</taxon>
        <taxon>Basidiomycota</taxon>
        <taxon>Agaricomycotina</taxon>
        <taxon>Agaricomycetes</taxon>
        <taxon>Agaricomycetidae</taxon>
        <taxon>Boletales</taxon>
        <taxon>Coniophorineae</taxon>
        <taxon>Serpulaceae</taxon>
        <taxon>Serpula</taxon>
    </lineage>
</organism>
<feature type="coiled-coil region" evidence="3">
    <location>
        <begin position="38"/>
        <end position="65"/>
    </location>
</feature>
<dbReference type="EMBL" id="GL945443">
    <property type="protein sequence ID" value="EGO19465.1"/>
    <property type="molecule type" value="Genomic_DNA"/>
</dbReference>
<dbReference type="RefSeq" id="XP_007323598.1">
    <property type="nucleotide sequence ID" value="XM_007323536.1"/>
</dbReference>
<evidence type="ECO:0000256" key="1">
    <source>
        <dbReference type="ARBA" id="ARBA00023186"/>
    </source>
</evidence>
<reference evidence="4" key="1">
    <citation type="submission" date="2011-04" db="EMBL/GenBank/DDBJ databases">
        <title>Evolution of plant cell wall degrading machinery underlies the functional diversity of forest fungi.</title>
        <authorList>
            <consortium name="US DOE Joint Genome Institute (JGI-PGF)"/>
            <person name="Eastwood D.C."/>
            <person name="Floudas D."/>
            <person name="Binder M."/>
            <person name="Majcherczyk A."/>
            <person name="Schneider P."/>
            <person name="Aerts A."/>
            <person name="Asiegbu F.O."/>
            <person name="Baker S.E."/>
            <person name="Barry K."/>
            <person name="Bendiksby M."/>
            <person name="Blumentritt M."/>
            <person name="Coutinho P.M."/>
            <person name="Cullen D."/>
            <person name="Cullen D."/>
            <person name="Gathman A."/>
            <person name="Goodell B."/>
            <person name="Henrissat B."/>
            <person name="Ihrmark K."/>
            <person name="Kauserud H."/>
            <person name="Kohler A."/>
            <person name="LaButti K."/>
            <person name="Lapidus A."/>
            <person name="Lavin J.L."/>
            <person name="Lee Y.-H."/>
            <person name="Lindquist E."/>
            <person name="Lilly W."/>
            <person name="Lucas S."/>
            <person name="Morin E."/>
            <person name="Murat C."/>
            <person name="Oguiza J.A."/>
            <person name="Park J."/>
            <person name="Pisabarro A.G."/>
            <person name="Riley R."/>
            <person name="Rosling A."/>
            <person name="Salamov A."/>
            <person name="Schmidt O."/>
            <person name="Schmutz J."/>
            <person name="Skrede I."/>
            <person name="Stenlid J."/>
            <person name="Wiebenga A."/>
            <person name="Xie X."/>
            <person name="Kues U."/>
            <person name="Hibbett D.S."/>
            <person name="Hoffmeister D."/>
            <person name="Hogberg N."/>
            <person name="Martin F."/>
            <person name="Grigoriev I.V."/>
            <person name="Watkinson S.C."/>
        </authorList>
    </citation>
    <scope>NUCLEOTIDE SEQUENCE</scope>
    <source>
        <strain evidence="4">S7.9</strain>
    </source>
</reference>
<dbReference type="KEGG" id="sla:SERLADRAFT_478903"/>
<keyword evidence="1" id="KW-0143">Chaperone</keyword>
<dbReference type="HOGENOM" id="CLU_100687_1_0_1"/>
<dbReference type="PANTHER" id="PTHR12828:SF3">
    <property type="entry name" value="PROTEASOME MATURATION PROTEIN"/>
    <property type="match status" value="1"/>
</dbReference>
<dbReference type="GO" id="GO:0005737">
    <property type="term" value="C:cytoplasm"/>
    <property type="evidence" value="ECO:0007669"/>
    <property type="project" value="TreeGrafter"/>
</dbReference>
<comment type="similarity">
    <text evidence="2">Belongs to the POMP/UMP1 family.</text>
</comment>
<dbReference type="PANTHER" id="PTHR12828">
    <property type="entry name" value="PROTEASOME MATURATION PROTEIN UMP1"/>
    <property type="match status" value="1"/>
</dbReference>
<evidence type="ECO:0000256" key="2">
    <source>
        <dbReference type="ARBA" id="ARBA00043974"/>
    </source>
</evidence>
<dbReference type="AlphaFoldDB" id="F8PB25"/>
<dbReference type="InterPro" id="IPR008012">
    <property type="entry name" value="Ump1"/>
</dbReference>
<dbReference type="GeneID" id="18821254"/>
<proteinExistence type="inferred from homology"/>
<dbReference type="Pfam" id="PF05348">
    <property type="entry name" value="UMP1"/>
    <property type="match status" value="1"/>
</dbReference>
<name>F8PB25_SERL9</name>
<dbReference type="OrthoDB" id="15001at2759"/>
<evidence type="ECO:0008006" key="5">
    <source>
        <dbReference type="Google" id="ProtNLM"/>
    </source>
</evidence>
<accession>F8PB25</accession>
<evidence type="ECO:0000313" key="4">
    <source>
        <dbReference type="EMBL" id="EGO19465.1"/>
    </source>
</evidence>
<dbReference type="GO" id="GO:0005634">
    <property type="term" value="C:nucleus"/>
    <property type="evidence" value="ECO:0007669"/>
    <property type="project" value="TreeGrafter"/>
</dbReference>
<dbReference type="GO" id="GO:0043248">
    <property type="term" value="P:proteasome assembly"/>
    <property type="evidence" value="ECO:0007669"/>
    <property type="project" value="InterPro"/>
</dbReference>
<protein>
    <recommendedName>
        <fullName evidence="5">Proteasome maturation factor UMP1</fullName>
    </recommendedName>
</protein>
<gene>
    <name evidence="4" type="ORF">SERLADRAFT_478903</name>
</gene>